<evidence type="ECO:0000313" key="7">
    <source>
        <dbReference type="Proteomes" id="UP000006729"/>
    </source>
</evidence>
<keyword evidence="4" id="KW-0539">Nucleus</keyword>
<sequence>MRTTERRSVVGVNFQEIGLRSSAIVRPYVRSKMPRLRWTPDLHHCFVHAVERLGGEDRATPKMVLQIMDVEDLTISHVKSHLQMYRSMKHEWMIQEAAMEAKKNGKEPRMHHSNYLSHTMCCQQKRLNGKGLINNKALLYQGCGVVHNPANGLALKNASLTSQRRQKKGQWIGKGVKEPFLHEEIASEECEQKPDNYIIFTDLLKSCVRKETNDQDKMSAGATGCKKSHQSLEELTEIAQRIDGDRTSSSLKSNVSKPLLKLSKAKNSSDVSLELTLA</sequence>
<proteinExistence type="predicted"/>
<evidence type="ECO:0000256" key="3">
    <source>
        <dbReference type="ARBA" id="ARBA00023163"/>
    </source>
</evidence>
<dbReference type="InterPro" id="IPR001005">
    <property type="entry name" value="SANT/Myb"/>
</dbReference>
<protein>
    <recommendedName>
        <fullName evidence="5">HTH myb-type domain-containing protein</fullName>
    </recommendedName>
</protein>
<dbReference type="STRING" id="3694.A0A3N7GI35"/>
<dbReference type="InParanoid" id="A0A3N7GI35"/>
<dbReference type="FunFam" id="1.10.10.60:FF:000002">
    <property type="entry name" value="Myb family transcription factor"/>
    <property type="match status" value="1"/>
</dbReference>
<dbReference type="InterPro" id="IPR046955">
    <property type="entry name" value="PHR1-like"/>
</dbReference>
<comment type="subcellular location">
    <subcellularLocation>
        <location evidence="1">Nucleus</location>
    </subcellularLocation>
</comment>
<keyword evidence="2" id="KW-0805">Transcription regulation</keyword>
<name>A0A3N7GI35_POPTR</name>
<evidence type="ECO:0000256" key="2">
    <source>
        <dbReference type="ARBA" id="ARBA00023015"/>
    </source>
</evidence>
<dbReference type="PANTHER" id="PTHR31314">
    <property type="entry name" value="MYB FAMILY TRANSCRIPTION FACTOR PHL7-LIKE"/>
    <property type="match status" value="1"/>
</dbReference>
<dbReference type="InterPro" id="IPR009057">
    <property type="entry name" value="Homeodomain-like_sf"/>
</dbReference>
<dbReference type="Proteomes" id="UP000006729">
    <property type="component" value="Chromosome 11"/>
</dbReference>
<dbReference type="Pfam" id="PF00249">
    <property type="entry name" value="Myb_DNA-binding"/>
    <property type="match status" value="1"/>
</dbReference>
<dbReference type="GO" id="GO:0005634">
    <property type="term" value="C:nucleus"/>
    <property type="evidence" value="ECO:0007669"/>
    <property type="project" value="UniProtKB-SubCell"/>
</dbReference>
<dbReference type="NCBIfam" id="TIGR01557">
    <property type="entry name" value="myb_SHAQKYF"/>
    <property type="match status" value="1"/>
</dbReference>
<accession>A0A3N7GI35</accession>
<dbReference type="EMBL" id="CM009300">
    <property type="protein sequence ID" value="RQO97281.1"/>
    <property type="molecule type" value="Genomic_DNA"/>
</dbReference>
<evidence type="ECO:0000256" key="4">
    <source>
        <dbReference type="ARBA" id="ARBA00023242"/>
    </source>
</evidence>
<gene>
    <name evidence="6" type="ORF">POPTR_011G006350</name>
</gene>
<keyword evidence="7" id="KW-1185">Reference proteome</keyword>
<organism evidence="6 7">
    <name type="scientific">Populus trichocarpa</name>
    <name type="common">Western balsam poplar</name>
    <name type="synonym">Populus balsamifera subsp. trichocarpa</name>
    <dbReference type="NCBI Taxonomy" id="3694"/>
    <lineage>
        <taxon>Eukaryota</taxon>
        <taxon>Viridiplantae</taxon>
        <taxon>Streptophyta</taxon>
        <taxon>Embryophyta</taxon>
        <taxon>Tracheophyta</taxon>
        <taxon>Spermatophyta</taxon>
        <taxon>Magnoliopsida</taxon>
        <taxon>eudicotyledons</taxon>
        <taxon>Gunneridae</taxon>
        <taxon>Pentapetalae</taxon>
        <taxon>rosids</taxon>
        <taxon>fabids</taxon>
        <taxon>Malpighiales</taxon>
        <taxon>Salicaceae</taxon>
        <taxon>Saliceae</taxon>
        <taxon>Populus</taxon>
    </lineage>
</organism>
<dbReference type="InterPro" id="IPR017930">
    <property type="entry name" value="Myb_dom"/>
</dbReference>
<feature type="domain" description="HTH myb-type" evidence="5">
    <location>
        <begin position="30"/>
        <end position="90"/>
    </location>
</feature>
<dbReference type="GO" id="GO:0003700">
    <property type="term" value="F:DNA-binding transcription factor activity"/>
    <property type="evidence" value="ECO:0007669"/>
    <property type="project" value="InterPro"/>
</dbReference>
<dbReference type="InterPro" id="IPR006447">
    <property type="entry name" value="Myb_dom_plants"/>
</dbReference>
<dbReference type="GO" id="GO:0003677">
    <property type="term" value="F:DNA binding"/>
    <property type="evidence" value="ECO:0007669"/>
    <property type="project" value="InterPro"/>
</dbReference>
<evidence type="ECO:0000259" key="5">
    <source>
        <dbReference type="PROSITE" id="PS51294"/>
    </source>
</evidence>
<dbReference type="PANTHER" id="PTHR31314:SF84">
    <property type="entry name" value="HOMEODOMAIN-LIKE SUPERFAMILY PROTEIN-RELATED"/>
    <property type="match status" value="1"/>
</dbReference>
<dbReference type="AlphaFoldDB" id="A0A3N7GI35"/>
<evidence type="ECO:0000313" key="6">
    <source>
        <dbReference type="EMBL" id="RQO97281.1"/>
    </source>
</evidence>
<dbReference type="PROSITE" id="PS51294">
    <property type="entry name" value="HTH_MYB"/>
    <property type="match status" value="1"/>
</dbReference>
<evidence type="ECO:0000256" key="1">
    <source>
        <dbReference type="ARBA" id="ARBA00004123"/>
    </source>
</evidence>
<keyword evidence="3" id="KW-0804">Transcription</keyword>
<dbReference type="Gene3D" id="1.10.10.60">
    <property type="entry name" value="Homeodomain-like"/>
    <property type="match status" value="1"/>
</dbReference>
<dbReference type="SUPFAM" id="SSF46689">
    <property type="entry name" value="Homeodomain-like"/>
    <property type="match status" value="1"/>
</dbReference>
<reference evidence="6 7" key="1">
    <citation type="journal article" date="2006" name="Science">
        <title>The genome of black cottonwood, Populus trichocarpa (Torr. &amp; Gray).</title>
        <authorList>
            <person name="Tuskan G.A."/>
            <person name="Difazio S."/>
            <person name="Jansson S."/>
            <person name="Bohlmann J."/>
            <person name="Grigoriev I."/>
            <person name="Hellsten U."/>
            <person name="Putnam N."/>
            <person name="Ralph S."/>
            <person name="Rombauts S."/>
            <person name="Salamov A."/>
            <person name="Schein J."/>
            <person name="Sterck L."/>
            <person name="Aerts A."/>
            <person name="Bhalerao R.R."/>
            <person name="Bhalerao R.P."/>
            <person name="Blaudez D."/>
            <person name="Boerjan W."/>
            <person name="Brun A."/>
            <person name="Brunner A."/>
            <person name="Busov V."/>
            <person name="Campbell M."/>
            <person name="Carlson J."/>
            <person name="Chalot M."/>
            <person name="Chapman J."/>
            <person name="Chen G.L."/>
            <person name="Cooper D."/>
            <person name="Coutinho P.M."/>
            <person name="Couturier J."/>
            <person name="Covert S."/>
            <person name="Cronk Q."/>
            <person name="Cunningham R."/>
            <person name="Davis J."/>
            <person name="Degroeve S."/>
            <person name="Dejardin A."/>
            <person name="Depamphilis C."/>
            <person name="Detter J."/>
            <person name="Dirks B."/>
            <person name="Dubchak I."/>
            <person name="Duplessis S."/>
            <person name="Ehlting J."/>
            <person name="Ellis B."/>
            <person name="Gendler K."/>
            <person name="Goodstein D."/>
            <person name="Gribskov M."/>
            <person name="Grimwood J."/>
            <person name="Groover A."/>
            <person name="Gunter L."/>
            <person name="Hamberger B."/>
            <person name="Heinze B."/>
            <person name="Helariutta Y."/>
            <person name="Henrissat B."/>
            <person name="Holligan D."/>
            <person name="Holt R."/>
            <person name="Huang W."/>
            <person name="Islam-Faridi N."/>
            <person name="Jones S."/>
            <person name="Jones-Rhoades M."/>
            <person name="Jorgensen R."/>
            <person name="Joshi C."/>
            <person name="Kangasjarvi J."/>
            <person name="Karlsson J."/>
            <person name="Kelleher C."/>
            <person name="Kirkpatrick R."/>
            <person name="Kirst M."/>
            <person name="Kohler A."/>
            <person name="Kalluri U."/>
            <person name="Larimer F."/>
            <person name="Leebens-Mack J."/>
            <person name="Leple J.C."/>
            <person name="Locascio P."/>
            <person name="Lou Y."/>
            <person name="Lucas S."/>
            <person name="Martin F."/>
            <person name="Montanini B."/>
            <person name="Napoli C."/>
            <person name="Nelson D.R."/>
            <person name="Nelson C."/>
            <person name="Nieminen K."/>
            <person name="Nilsson O."/>
            <person name="Pereda V."/>
            <person name="Peter G."/>
            <person name="Philippe R."/>
            <person name="Pilate G."/>
            <person name="Poliakov A."/>
            <person name="Razumovskaya J."/>
            <person name="Richardson P."/>
            <person name="Rinaldi C."/>
            <person name="Ritland K."/>
            <person name="Rouze P."/>
            <person name="Ryaboy D."/>
            <person name="Schmutz J."/>
            <person name="Schrader J."/>
            <person name="Segerman B."/>
            <person name="Shin H."/>
            <person name="Siddiqui A."/>
            <person name="Sterky F."/>
            <person name="Terry A."/>
            <person name="Tsai C.J."/>
            <person name="Uberbacher E."/>
            <person name="Unneberg P."/>
            <person name="Vahala J."/>
            <person name="Wall K."/>
            <person name="Wessler S."/>
            <person name="Yang G."/>
            <person name="Yin T."/>
            <person name="Douglas C."/>
            <person name="Marra M."/>
            <person name="Sandberg G."/>
            <person name="Van de Peer Y."/>
            <person name="Rokhsar D."/>
        </authorList>
    </citation>
    <scope>NUCLEOTIDE SEQUENCE [LARGE SCALE GENOMIC DNA]</scope>
    <source>
        <strain evidence="7">cv. Nisqually</strain>
    </source>
</reference>